<evidence type="ECO:0000313" key="2">
    <source>
        <dbReference type="EMBL" id="NMC63478.1"/>
    </source>
</evidence>
<feature type="transmembrane region" description="Helical" evidence="1">
    <location>
        <begin position="68"/>
        <end position="87"/>
    </location>
</feature>
<feature type="transmembrane region" description="Helical" evidence="1">
    <location>
        <begin position="31"/>
        <end position="53"/>
    </location>
</feature>
<comment type="caution">
    <text evidence="2">The sequence shown here is derived from an EMBL/GenBank/DDBJ whole genome shotgun (WGS) entry which is preliminary data.</text>
</comment>
<reference evidence="2 3" key="1">
    <citation type="journal article" date="2020" name="Biotechnol. Biofuels">
        <title>New insights from the biogas microbiome by comprehensive genome-resolved metagenomics of nearly 1600 species originating from multiple anaerobic digesters.</title>
        <authorList>
            <person name="Campanaro S."/>
            <person name="Treu L."/>
            <person name="Rodriguez-R L.M."/>
            <person name="Kovalovszki A."/>
            <person name="Ziels R.M."/>
            <person name="Maus I."/>
            <person name="Zhu X."/>
            <person name="Kougias P.G."/>
            <person name="Basile A."/>
            <person name="Luo G."/>
            <person name="Schluter A."/>
            <person name="Konstantinidis K.T."/>
            <person name="Angelidaki I."/>
        </authorList>
    </citation>
    <scope>NUCLEOTIDE SEQUENCE [LARGE SCALE GENOMIC DNA]</scope>
    <source>
        <strain evidence="2">AS27yjCOA_65</strain>
    </source>
</reference>
<keyword evidence="1" id="KW-0472">Membrane</keyword>
<protein>
    <submittedName>
        <fullName evidence="2">Uncharacterized protein</fullName>
    </submittedName>
</protein>
<dbReference type="Proteomes" id="UP000524246">
    <property type="component" value="Unassembled WGS sequence"/>
</dbReference>
<proteinExistence type="predicted"/>
<evidence type="ECO:0000313" key="3">
    <source>
        <dbReference type="Proteomes" id="UP000524246"/>
    </source>
</evidence>
<keyword evidence="1" id="KW-1133">Transmembrane helix</keyword>
<evidence type="ECO:0000256" key="1">
    <source>
        <dbReference type="SAM" id="Phobius"/>
    </source>
</evidence>
<dbReference type="AlphaFoldDB" id="A0A7X9IJV5"/>
<sequence>MYFDSRRDTGTKKALGLFGVESLHEIRIKQFAFWLVFIISLLIVISVLLGFVVDGLDIAWAFGEGDPLTWLSSLLLLLAAFICRAIWKEGASKGSKDWEQQESLWRVIYYGFVFLALDDLFRIHENIDN</sequence>
<gene>
    <name evidence="2" type="ORF">GYA55_09970</name>
</gene>
<accession>A0A7X9IJV5</accession>
<organism evidence="2 3">
    <name type="scientific">SAR324 cluster bacterium</name>
    <dbReference type="NCBI Taxonomy" id="2024889"/>
    <lineage>
        <taxon>Bacteria</taxon>
        <taxon>Deltaproteobacteria</taxon>
        <taxon>SAR324 cluster</taxon>
    </lineage>
</organism>
<dbReference type="EMBL" id="JAAZON010000449">
    <property type="protein sequence ID" value="NMC63478.1"/>
    <property type="molecule type" value="Genomic_DNA"/>
</dbReference>
<name>A0A7X9IJV5_9DELT</name>
<keyword evidence="1" id="KW-0812">Transmembrane</keyword>